<dbReference type="RefSeq" id="WP_220160749.1">
    <property type="nucleotide sequence ID" value="NZ_CP080507.1"/>
</dbReference>
<dbReference type="SUPFAM" id="SSF48208">
    <property type="entry name" value="Six-hairpin glycosidases"/>
    <property type="match status" value="1"/>
</dbReference>
<evidence type="ECO:0000259" key="1">
    <source>
        <dbReference type="Pfam" id="PF22422"/>
    </source>
</evidence>
<dbReference type="GO" id="GO:0005975">
    <property type="term" value="P:carbohydrate metabolic process"/>
    <property type="evidence" value="ECO:0007669"/>
    <property type="project" value="InterPro"/>
</dbReference>
<name>A0A8F9TTS3_9BACT</name>
<dbReference type="Proteomes" id="UP000825051">
    <property type="component" value="Chromosome"/>
</dbReference>
<dbReference type="AlphaFoldDB" id="A0A8F9TTS3"/>
<dbReference type="PANTHER" id="PTHR34987">
    <property type="entry name" value="C, PUTATIVE (AFU_ORTHOLOGUE AFUA_3G02880)-RELATED"/>
    <property type="match status" value="1"/>
</dbReference>
<gene>
    <name evidence="2" type="ORF">K0B96_09930</name>
</gene>
<dbReference type="Pfam" id="PF22422">
    <property type="entry name" value="MGH1-like_GH"/>
    <property type="match status" value="1"/>
</dbReference>
<evidence type="ECO:0000313" key="2">
    <source>
        <dbReference type="EMBL" id="QYM77644.1"/>
    </source>
</evidence>
<protein>
    <recommendedName>
        <fullName evidence="1">Mannosylglycerate hydrolase MGH1-like glycoside hydrolase domain-containing protein</fullName>
    </recommendedName>
</protein>
<sequence length="406" mass="45136">MNTPALRDDGTYQNGGYWATPLPWLMVTLMPDDAPAAATLFCEAVEDFQSRGDINEWINDAAPRTHGVPQYCASAALPLAGATRLHEFLAAQNRDLPAPLAARFAADERWLREQATRLLRAAGRPAKDGVEIFEPDASGRYGAFWVRDWSYALEGCPEVFTSEEIRRGYLFLAAAQRSDGCMPDRVRADGHGVFSPGPESHPFSRHGSVDQSPFMVILCDQYWHLSGDLGAFRSTAAALEKALQFTPRNAVNGLVTITDSTLFRPYSFLDTVPLTGDQQFDSVLFWDACRKLAAMFSAVGDEDSAQRWRHEAQRVQRGLASLWDERTGLFVAASEHWRQPAIWGSLFAVYVGCATPAQARRIAQYCRENLPLLVFHGQVRHLPKGTFWGQPEPQYLHPAAPPRDGP</sequence>
<reference evidence="2" key="1">
    <citation type="submission" date="2021-08" db="EMBL/GenBank/DDBJ databases">
        <title>Genome of a novel bacterium of the phylum Verrucomicrobia, Oleiharenicola sp. KSB-15.</title>
        <authorList>
            <person name="Chung J.-H."/>
            <person name="Ahn J.-H."/>
            <person name="Yoon Y."/>
            <person name="Kim D.-Y."/>
            <person name="An S.-H."/>
            <person name="Park I."/>
            <person name="Yeon J."/>
        </authorList>
    </citation>
    <scope>NUCLEOTIDE SEQUENCE</scope>
    <source>
        <strain evidence="2">KSB-15</strain>
    </source>
</reference>
<feature type="domain" description="Mannosylglycerate hydrolase MGH1-like glycoside hydrolase" evidence="1">
    <location>
        <begin position="284"/>
        <end position="366"/>
    </location>
</feature>
<dbReference type="PANTHER" id="PTHR34987:SF4">
    <property type="entry name" value="ALPHA-L-RHAMNOSIDASE C-TERMINAL DOMAIN-CONTAINING PROTEIN"/>
    <property type="match status" value="1"/>
</dbReference>
<organism evidence="2 3">
    <name type="scientific">Horticoccus luteus</name>
    <dbReference type="NCBI Taxonomy" id="2862869"/>
    <lineage>
        <taxon>Bacteria</taxon>
        <taxon>Pseudomonadati</taxon>
        <taxon>Verrucomicrobiota</taxon>
        <taxon>Opitutia</taxon>
        <taxon>Opitutales</taxon>
        <taxon>Opitutaceae</taxon>
        <taxon>Horticoccus</taxon>
    </lineage>
</organism>
<keyword evidence="3" id="KW-1185">Reference proteome</keyword>
<dbReference type="InterPro" id="IPR054491">
    <property type="entry name" value="MGH1-like_GH"/>
</dbReference>
<evidence type="ECO:0000313" key="3">
    <source>
        <dbReference type="Proteomes" id="UP000825051"/>
    </source>
</evidence>
<proteinExistence type="predicted"/>
<dbReference type="EMBL" id="CP080507">
    <property type="protein sequence ID" value="QYM77644.1"/>
    <property type="molecule type" value="Genomic_DNA"/>
</dbReference>
<dbReference type="KEGG" id="ole:K0B96_09930"/>
<dbReference type="Gene3D" id="1.50.10.10">
    <property type="match status" value="1"/>
</dbReference>
<dbReference type="InterPro" id="IPR012341">
    <property type="entry name" value="6hp_glycosidase-like_sf"/>
</dbReference>
<accession>A0A8F9TTS3</accession>
<dbReference type="InterPro" id="IPR008928">
    <property type="entry name" value="6-hairpin_glycosidase_sf"/>
</dbReference>